<dbReference type="SUPFAM" id="SSF51445">
    <property type="entry name" value="(Trans)glycosidases"/>
    <property type="match status" value="1"/>
</dbReference>
<comment type="caution">
    <text evidence="1">The sequence shown here is derived from an EMBL/GenBank/DDBJ whole genome shotgun (WGS) entry which is preliminary data.</text>
</comment>
<name>A0ABW5ZNF7_9FLAO</name>
<reference evidence="2" key="1">
    <citation type="journal article" date="2019" name="Int. J. Syst. Evol. Microbiol.">
        <title>The Global Catalogue of Microorganisms (GCM) 10K type strain sequencing project: providing services to taxonomists for standard genome sequencing and annotation.</title>
        <authorList>
            <consortium name="The Broad Institute Genomics Platform"/>
            <consortium name="The Broad Institute Genome Sequencing Center for Infectious Disease"/>
            <person name="Wu L."/>
            <person name="Ma J."/>
        </authorList>
    </citation>
    <scope>NUCLEOTIDE SEQUENCE [LARGE SCALE GENOMIC DNA]</scope>
    <source>
        <strain evidence="2">KCTC 32514</strain>
    </source>
</reference>
<dbReference type="Gene3D" id="3.20.20.80">
    <property type="entry name" value="Glycosidases"/>
    <property type="match status" value="1"/>
</dbReference>
<keyword evidence="1" id="KW-0378">Hydrolase</keyword>
<dbReference type="PANTHER" id="PTHR42732">
    <property type="entry name" value="BETA-GALACTOSIDASE"/>
    <property type="match status" value="1"/>
</dbReference>
<evidence type="ECO:0000313" key="2">
    <source>
        <dbReference type="Proteomes" id="UP001597548"/>
    </source>
</evidence>
<sequence length="337" mass="37871">MKKLAYLVLTLFVFTSCKSEIINDVVSVSSNKILVSNTPYVIKGICYHPVPKGSPNKRSFATLTQDLALMTEAGINTIRVYAPINDVNVLDEISQAGIKVIIGFGYNQKGNYDIKSGTFIDYVNTYKNHSAILMWELGNEYNYHPQWFDNDIKNWYEIMNEAAGLIHRNDSSHPTTTAHGDLPDALALSMSPNIDVWGMNVYRWDDPEPIFKEWEAMSSKPMYLSETGGDSYMKITKAGYEQGENQKAQADAAKNILKKVFDNQDVCLGVTLFSFTDGWWKAGNNSVQDIGGYAPNSTGIPYDGAPNEEYWGIVDIDRNKKQVFNVVKETYLSKTNK</sequence>
<dbReference type="InterPro" id="IPR017853">
    <property type="entry name" value="GH"/>
</dbReference>
<keyword evidence="2" id="KW-1185">Reference proteome</keyword>
<gene>
    <name evidence="1" type="ORF">ACFS29_02550</name>
</gene>
<organism evidence="1 2">
    <name type="scientific">Psychroserpens luteus</name>
    <dbReference type="NCBI Taxonomy" id="1434066"/>
    <lineage>
        <taxon>Bacteria</taxon>
        <taxon>Pseudomonadati</taxon>
        <taxon>Bacteroidota</taxon>
        <taxon>Flavobacteriia</taxon>
        <taxon>Flavobacteriales</taxon>
        <taxon>Flavobacteriaceae</taxon>
        <taxon>Psychroserpens</taxon>
    </lineage>
</organism>
<protein>
    <submittedName>
        <fullName evidence="1">Glycoside hydrolase family 2 TIM barrel-domain containing protein</fullName>
    </submittedName>
</protein>
<dbReference type="InterPro" id="IPR051913">
    <property type="entry name" value="GH2_Domain-Containing"/>
</dbReference>
<dbReference type="Proteomes" id="UP001597548">
    <property type="component" value="Unassembled WGS sequence"/>
</dbReference>
<evidence type="ECO:0000313" key="1">
    <source>
        <dbReference type="EMBL" id="MFD2914503.1"/>
    </source>
</evidence>
<dbReference type="EMBL" id="JBHUOS010000001">
    <property type="protein sequence ID" value="MFD2914503.1"/>
    <property type="molecule type" value="Genomic_DNA"/>
</dbReference>
<dbReference type="PANTHER" id="PTHR42732:SF1">
    <property type="entry name" value="BETA-MANNOSIDASE"/>
    <property type="match status" value="1"/>
</dbReference>
<accession>A0ABW5ZNF7</accession>
<dbReference type="GO" id="GO:0016787">
    <property type="term" value="F:hydrolase activity"/>
    <property type="evidence" value="ECO:0007669"/>
    <property type="project" value="UniProtKB-KW"/>
</dbReference>
<dbReference type="PROSITE" id="PS51257">
    <property type="entry name" value="PROKAR_LIPOPROTEIN"/>
    <property type="match status" value="1"/>
</dbReference>
<dbReference type="RefSeq" id="WP_194507812.1">
    <property type="nucleotide sequence ID" value="NZ_JADILU010000003.1"/>
</dbReference>
<proteinExistence type="predicted"/>